<evidence type="ECO:0000256" key="1">
    <source>
        <dbReference type="SAM" id="MobiDB-lite"/>
    </source>
</evidence>
<evidence type="ECO:0000313" key="3">
    <source>
        <dbReference type="Proteomes" id="UP001266807"/>
    </source>
</evidence>
<feature type="compositionally biased region" description="Polar residues" evidence="1">
    <location>
        <begin position="22"/>
        <end position="35"/>
    </location>
</feature>
<comment type="caution">
    <text evidence="2">The sequence shown here is derived from an EMBL/GenBank/DDBJ whole genome shotgun (WGS) entry which is preliminary data.</text>
</comment>
<evidence type="ECO:0000313" key="2">
    <source>
        <dbReference type="EMBL" id="MDR6777043.1"/>
    </source>
</evidence>
<dbReference type="EMBL" id="JAVDUG010000001">
    <property type="protein sequence ID" value="MDR6777043.1"/>
    <property type="molecule type" value="Genomic_DNA"/>
</dbReference>
<accession>A0ABU1QBN2</accession>
<feature type="region of interest" description="Disordered" evidence="1">
    <location>
        <begin position="22"/>
        <end position="43"/>
    </location>
</feature>
<dbReference type="RefSeq" id="WP_256703473.1">
    <property type="nucleotide sequence ID" value="NZ_JAVDUG010000001.1"/>
</dbReference>
<gene>
    <name evidence="2" type="ORF">J2W98_001290</name>
</gene>
<protein>
    <submittedName>
        <fullName evidence="2">Uncharacterized protein</fullName>
    </submittedName>
</protein>
<dbReference type="Proteomes" id="UP001266807">
    <property type="component" value="Unassembled WGS sequence"/>
</dbReference>
<sequence length="43" mass="5046">MNKELPYIREWLDRRDTQANAVPSSRNEVNGTRISGKNCAMHW</sequence>
<reference evidence="2 3" key="1">
    <citation type="submission" date="2023-07" db="EMBL/GenBank/DDBJ databases">
        <title>Sorghum-associated microbial communities from plants grown in Nebraska, USA.</title>
        <authorList>
            <person name="Schachtman D."/>
        </authorList>
    </citation>
    <scope>NUCLEOTIDE SEQUENCE [LARGE SCALE GENOMIC DNA]</scope>
    <source>
        <strain evidence="2 3">BE143</strain>
    </source>
</reference>
<keyword evidence="3" id="KW-1185">Reference proteome</keyword>
<name>A0ABU1QBN2_9BACL</name>
<organism evidence="2 3">
    <name type="scientific">Paenibacillus peoriae</name>
    <dbReference type="NCBI Taxonomy" id="59893"/>
    <lineage>
        <taxon>Bacteria</taxon>
        <taxon>Bacillati</taxon>
        <taxon>Bacillota</taxon>
        <taxon>Bacilli</taxon>
        <taxon>Bacillales</taxon>
        <taxon>Paenibacillaceae</taxon>
        <taxon>Paenibacillus</taxon>
    </lineage>
</organism>
<proteinExistence type="predicted"/>